<protein>
    <submittedName>
        <fullName evidence="1">Uncharacterized protein</fullName>
    </submittedName>
</protein>
<dbReference type="Proteomes" id="UP000324222">
    <property type="component" value="Unassembled WGS sequence"/>
</dbReference>
<evidence type="ECO:0000313" key="2">
    <source>
        <dbReference type="Proteomes" id="UP000324222"/>
    </source>
</evidence>
<reference evidence="1 2" key="1">
    <citation type="submission" date="2019-05" db="EMBL/GenBank/DDBJ databases">
        <title>Another draft genome of Portunus trituberculatus and its Hox gene families provides insights of decapod evolution.</title>
        <authorList>
            <person name="Jeong J.-H."/>
            <person name="Song I."/>
            <person name="Kim S."/>
            <person name="Choi T."/>
            <person name="Kim D."/>
            <person name="Ryu S."/>
            <person name="Kim W."/>
        </authorList>
    </citation>
    <scope>NUCLEOTIDE SEQUENCE [LARGE SCALE GENOMIC DNA]</scope>
    <source>
        <tissue evidence="1">Muscle</tissue>
    </source>
</reference>
<gene>
    <name evidence="1" type="ORF">E2C01_037641</name>
</gene>
<comment type="caution">
    <text evidence="1">The sequence shown here is derived from an EMBL/GenBank/DDBJ whole genome shotgun (WGS) entry which is preliminary data.</text>
</comment>
<keyword evidence="2" id="KW-1185">Reference proteome</keyword>
<name>A0A5B7FBZ2_PORTR</name>
<organism evidence="1 2">
    <name type="scientific">Portunus trituberculatus</name>
    <name type="common">Swimming crab</name>
    <name type="synonym">Neptunus trituberculatus</name>
    <dbReference type="NCBI Taxonomy" id="210409"/>
    <lineage>
        <taxon>Eukaryota</taxon>
        <taxon>Metazoa</taxon>
        <taxon>Ecdysozoa</taxon>
        <taxon>Arthropoda</taxon>
        <taxon>Crustacea</taxon>
        <taxon>Multicrustacea</taxon>
        <taxon>Malacostraca</taxon>
        <taxon>Eumalacostraca</taxon>
        <taxon>Eucarida</taxon>
        <taxon>Decapoda</taxon>
        <taxon>Pleocyemata</taxon>
        <taxon>Brachyura</taxon>
        <taxon>Eubrachyura</taxon>
        <taxon>Portunoidea</taxon>
        <taxon>Portunidae</taxon>
        <taxon>Portuninae</taxon>
        <taxon>Portunus</taxon>
    </lineage>
</organism>
<accession>A0A5B7FBZ2</accession>
<dbReference type="AlphaFoldDB" id="A0A5B7FBZ2"/>
<evidence type="ECO:0000313" key="1">
    <source>
        <dbReference type="EMBL" id="MPC43982.1"/>
    </source>
</evidence>
<dbReference type="EMBL" id="VSRR010006072">
    <property type="protein sequence ID" value="MPC43982.1"/>
    <property type="molecule type" value="Genomic_DNA"/>
</dbReference>
<proteinExistence type="predicted"/>
<sequence>MVLQPLVSPALHMGHLSPSPSNCSPLAHPTYASVTGSHTILDCHFSGFDFRHQIFIFFREK</sequence>